<sequence>MNFSLYRELLAVRPIRRLLAVGMIARIPHSAAGVLLTLHIVLTLGEGYAAAGTAAAVMTIGIALGAPWRGRRVDTAGLRTALIPSVISETVIWSVVPHVSYQWLLPLVFVGGLLTLPIFSVVRQSLGVLADGDQRRTAFALDAVSTELVFMIGPAAGAVVATSGHSVLGLTAVGVSTSLAGLFLMWFNPPTRSAVRNESCEVDEQEAAEVAVVAAAPAHLQEAAAELGPAAAGSRRRAALKGRVAHSFGWFTAAVAAVFAVAAGAGMVLSGTDVGIVAALETGGRQGEIGVVFLFWCAASVAGGLVYGAMHRPVSPVLLLLGMAALTIPMGFATDTLTLSLLSLLPGLLCAPVLSAASEKVAELVDEARRGEAMGWYGSALTAGVALGAPLAGVFIDSIGAAGGFVSVGVAGVLLCVVGLVLQQRPPRRHILTVPAFVGLFGRKGSRGTCPQAARTAAGRP</sequence>
<dbReference type="PANTHER" id="PTHR23542">
    <property type="match status" value="1"/>
</dbReference>
<evidence type="ECO:0000313" key="2">
    <source>
        <dbReference type="EMBL" id="XCH11475.1"/>
    </source>
</evidence>
<dbReference type="RefSeq" id="WP_353711819.1">
    <property type="nucleotide sequence ID" value="NZ_CP159279.1"/>
</dbReference>
<feature type="transmembrane region" description="Helical" evidence="1">
    <location>
        <begin position="167"/>
        <end position="187"/>
    </location>
</feature>
<keyword evidence="1" id="KW-1133">Transmembrane helix</keyword>
<reference evidence="2" key="1">
    <citation type="submission" date="2024-06" db="EMBL/GenBank/DDBJ databases">
        <title>Biodegradation of dimethachlon by Arthrobacter sp. K5: mechanistic insights and ecological implications.</title>
        <authorList>
            <person name="Hu S."/>
            <person name="Lu P."/>
        </authorList>
    </citation>
    <scope>NUCLEOTIDE SEQUENCE</scope>
    <source>
        <strain evidence="2">K5</strain>
    </source>
</reference>
<feature type="transmembrane region" description="Helical" evidence="1">
    <location>
        <begin position="339"/>
        <end position="357"/>
    </location>
</feature>
<dbReference type="InterPro" id="IPR036259">
    <property type="entry name" value="MFS_trans_sf"/>
</dbReference>
<feature type="transmembrane region" description="Helical" evidence="1">
    <location>
        <begin position="102"/>
        <end position="122"/>
    </location>
</feature>
<evidence type="ECO:0000256" key="1">
    <source>
        <dbReference type="SAM" id="Phobius"/>
    </source>
</evidence>
<feature type="transmembrane region" description="Helical" evidence="1">
    <location>
        <begin position="20"/>
        <end position="42"/>
    </location>
</feature>
<dbReference type="GO" id="GO:0022857">
    <property type="term" value="F:transmembrane transporter activity"/>
    <property type="evidence" value="ECO:0007669"/>
    <property type="project" value="InterPro"/>
</dbReference>
<protein>
    <submittedName>
        <fullName evidence="2">MFS transporter</fullName>
    </submittedName>
</protein>
<feature type="transmembrane region" description="Helical" evidence="1">
    <location>
        <begin position="143"/>
        <end position="161"/>
    </location>
</feature>
<feature type="transmembrane region" description="Helical" evidence="1">
    <location>
        <begin position="402"/>
        <end position="422"/>
    </location>
</feature>
<dbReference type="Gene3D" id="1.20.1250.20">
    <property type="entry name" value="MFS general substrate transporter like domains"/>
    <property type="match status" value="2"/>
</dbReference>
<gene>
    <name evidence="2" type="ORF">ABRP34_00045</name>
</gene>
<feature type="transmembrane region" description="Helical" evidence="1">
    <location>
        <begin position="78"/>
        <end position="96"/>
    </location>
</feature>
<dbReference type="SUPFAM" id="SSF103473">
    <property type="entry name" value="MFS general substrate transporter"/>
    <property type="match status" value="2"/>
</dbReference>
<feature type="transmembrane region" description="Helical" evidence="1">
    <location>
        <begin position="289"/>
        <end position="310"/>
    </location>
</feature>
<dbReference type="AlphaFoldDB" id="A0AAU8EPC5"/>
<feature type="transmembrane region" description="Helical" evidence="1">
    <location>
        <begin position="317"/>
        <end position="333"/>
    </location>
</feature>
<feature type="transmembrane region" description="Helical" evidence="1">
    <location>
        <begin position="48"/>
        <end position="66"/>
    </location>
</feature>
<keyword evidence="1" id="KW-0812">Transmembrane</keyword>
<dbReference type="PANTHER" id="PTHR23542:SF1">
    <property type="entry name" value="MAJOR FACILITATOR SUPERFAMILY (MFS) PROFILE DOMAIN-CONTAINING PROTEIN"/>
    <property type="match status" value="1"/>
</dbReference>
<dbReference type="Pfam" id="PF07690">
    <property type="entry name" value="MFS_1"/>
    <property type="match status" value="1"/>
</dbReference>
<feature type="transmembrane region" description="Helical" evidence="1">
    <location>
        <begin position="244"/>
        <end position="269"/>
    </location>
</feature>
<dbReference type="EMBL" id="CP159279">
    <property type="protein sequence ID" value="XCH11475.1"/>
    <property type="molecule type" value="Genomic_DNA"/>
</dbReference>
<feature type="transmembrane region" description="Helical" evidence="1">
    <location>
        <begin position="377"/>
        <end position="396"/>
    </location>
</feature>
<name>A0AAU8EPC5_9MICC</name>
<proteinExistence type="predicted"/>
<keyword evidence="1" id="KW-0472">Membrane</keyword>
<accession>A0AAU8EPC5</accession>
<organism evidence="2">
    <name type="scientific">Arthrobacter sp. K5</name>
    <dbReference type="NCBI Taxonomy" id="2839623"/>
    <lineage>
        <taxon>Bacteria</taxon>
        <taxon>Bacillati</taxon>
        <taxon>Actinomycetota</taxon>
        <taxon>Actinomycetes</taxon>
        <taxon>Micrococcales</taxon>
        <taxon>Micrococcaceae</taxon>
        <taxon>Arthrobacter</taxon>
    </lineage>
</organism>
<dbReference type="InterPro" id="IPR011701">
    <property type="entry name" value="MFS"/>
</dbReference>